<accession>A0A0F8WDV2</accession>
<keyword evidence="1" id="KW-1133">Transmembrane helix</keyword>
<evidence type="ECO:0008006" key="3">
    <source>
        <dbReference type="Google" id="ProtNLM"/>
    </source>
</evidence>
<dbReference type="EMBL" id="LAZR01065703">
    <property type="protein sequence ID" value="KKK55012.1"/>
    <property type="molecule type" value="Genomic_DNA"/>
</dbReference>
<evidence type="ECO:0000313" key="2">
    <source>
        <dbReference type="EMBL" id="KKK55012.1"/>
    </source>
</evidence>
<dbReference type="AlphaFoldDB" id="A0A0F8WDV2"/>
<feature type="transmembrane region" description="Helical" evidence="1">
    <location>
        <begin position="55"/>
        <end position="73"/>
    </location>
</feature>
<comment type="caution">
    <text evidence="2">The sequence shown here is derived from an EMBL/GenBank/DDBJ whole genome shotgun (WGS) entry which is preliminary data.</text>
</comment>
<organism evidence="2">
    <name type="scientific">marine sediment metagenome</name>
    <dbReference type="NCBI Taxonomy" id="412755"/>
    <lineage>
        <taxon>unclassified sequences</taxon>
        <taxon>metagenomes</taxon>
        <taxon>ecological metagenomes</taxon>
    </lineage>
</organism>
<proteinExistence type="predicted"/>
<evidence type="ECO:0000256" key="1">
    <source>
        <dbReference type="SAM" id="Phobius"/>
    </source>
</evidence>
<protein>
    <recommendedName>
        <fullName evidence="3">SNARE associated Golgi protein</fullName>
    </recommendedName>
</protein>
<gene>
    <name evidence="2" type="ORF">LCGC14_3078880</name>
</gene>
<reference evidence="2" key="1">
    <citation type="journal article" date="2015" name="Nature">
        <title>Complex archaea that bridge the gap between prokaryotes and eukaryotes.</title>
        <authorList>
            <person name="Spang A."/>
            <person name="Saw J.H."/>
            <person name="Jorgensen S.L."/>
            <person name="Zaremba-Niedzwiedzka K."/>
            <person name="Martijn J."/>
            <person name="Lind A.E."/>
            <person name="van Eijk R."/>
            <person name="Schleper C."/>
            <person name="Guy L."/>
            <person name="Ettema T.J."/>
        </authorList>
    </citation>
    <scope>NUCLEOTIDE SEQUENCE</scope>
</reference>
<sequence length="76" mass="9101">IFKYFDKKNVKKYEKFFKKYGQSAMIIMAVSPIPYLPTLAGVFRMTSPILITKVLVVRMIRHVVVFLFWFYILTQF</sequence>
<name>A0A0F8WDV2_9ZZZZ</name>
<feature type="transmembrane region" description="Helical" evidence="1">
    <location>
        <begin position="20"/>
        <end position="43"/>
    </location>
</feature>
<keyword evidence="1" id="KW-0472">Membrane</keyword>
<feature type="non-terminal residue" evidence="2">
    <location>
        <position position="1"/>
    </location>
</feature>
<keyword evidence="1" id="KW-0812">Transmembrane</keyword>